<organism evidence="10">
    <name type="scientific">Selaginella moellendorffii</name>
    <name type="common">Spikemoss</name>
    <dbReference type="NCBI Taxonomy" id="88036"/>
    <lineage>
        <taxon>Eukaryota</taxon>
        <taxon>Viridiplantae</taxon>
        <taxon>Streptophyta</taxon>
        <taxon>Embryophyta</taxon>
        <taxon>Tracheophyta</taxon>
        <taxon>Lycopodiopsida</taxon>
        <taxon>Selaginellales</taxon>
        <taxon>Selaginellaceae</taxon>
        <taxon>Selaginella</taxon>
    </lineage>
</organism>
<evidence type="ECO:0000256" key="8">
    <source>
        <dbReference type="SAM" id="MobiDB-lite"/>
    </source>
</evidence>
<reference evidence="9 10" key="1">
    <citation type="journal article" date="2011" name="Science">
        <title>The Selaginella genome identifies genetic changes associated with the evolution of vascular plants.</title>
        <authorList>
            <person name="Banks J.A."/>
            <person name="Nishiyama T."/>
            <person name="Hasebe M."/>
            <person name="Bowman J.L."/>
            <person name="Gribskov M."/>
            <person name="dePamphilis C."/>
            <person name="Albert V.A."/>
            <person name="Aono N."/>
            <person name="Aoyama T."/>
            <person name="Ambrose B.A."/>
            <person name="Ashton N.W."/>
            <person name="Axtell M.J."/>
            <person name="Barker E."/>
            <person name="Barker M.S."/>
            <person name="Bennetzen J.L."/>
            <person name="Bonawitz N.D."/>
            <person name="Chapple C."/>
            <person name="Cheng C."/>
            <person name="Correa L.G."/>
            <person name="Dacre M."/>
            <person name="DeBarry J."/>
            <person name="Dreyer I."/>
            <person name="Elias M."/>
            <person name="Engstrom E.M."/>
            <person name="Estelle M."/>
            <person name="Feng L."/>
            <person name="Finet C."/>
            <person name="Floyd S.K."/>
            <person name="Frommer W.B."/>
            <person name="Fujita T."/>
            <person name="Gramzow L."/>
            <person name="Gutensohn M."/>
            <person name="Harholt J."/>
            <person name="Hattori M."/>
            <person name="Heyl A."/>
            <person name="Hirai T."/>
            <person name="Hiwatashi Y."/>
            <person name="Ishikawa M."/>
            <person name="Iwata M."/>
            <person name="Karol K.G."/>
            <person name="Koehler B."/>
            <person name="Kolukisaoglu U."/>
            <person name="Kubo M."/>
            <person name="Kurata T."/>
            <person name="Lalonde S."/>
            <person name="Li K."/>
            <person name="Li Y."/>
            <person name="Litt A."/>
            <person name="Lyons E."/>
            <person name="Manning G."/>
            <person name="Maruyama T."/>
            <person name="Michael T.P."/>
            <person name="Mikami K."/>
            <person name="Miyazaki S."/>
            <person name="Morinaga S."/>
            <person name="Murata T."/>
            <person name="Mueller-Roeber B."/>
            <person name="Nelson D.R."/>
            <person name="Obara M."/>
            <person name="Oguri Y."/>
            <person name="Olmstead R.G."/>
            <person name="Onodera N."/>
            <person name="Petersen B.L."/>
            <person name="Pils B."/>
            <person name="Prigge M."/>
            <person name="Rensing S.A."/>
            <person name="Riano-Pachon D.M."/>
            <person name="Roberts A.W."/>
            <person name="Sato Y."/>
            <person name="Scheller H.V."/>
            <person name="Schulz B."/>
            <person name="Schulz C."/>
            <person name="Shakirov E.V."/>
            <person name="Shibagaki N."/>
            <person name="Shinohara N."/>
            <person name="Shippen D.E."/>
            <person name="Soerensen I."/>
            <person name="Sotooka R."/>
            <person name="Sugimoto N."/>
            <person name="Sugita M."/>
            <person name="Sumikawa N."/>
            <person name="Tanurdzic M."/>
            <person name="Theissen G."/>
            <person name="Ulvskov P."/>
            <person name="Wakazuki S."/>
            <person name="Weng J.K."/>
            <person name="Willats W.W."/>
            <person name="Wipf D."/>
            <person name="Wolf P.G."/>
            <person name="Yang L."/>
            <person name="Zimmer A.D."/>
            <person name="Zhu Q."/>
            <person name="Mitros T."/>
            <person name="Hellsten U."/>
            <person name="Loque D."/>
            <person name="Otillar R."/>
            <person name="Salamov A."/>
            <person name="Schmutz J."/>
            <person name="Shapiro H."/>
            <person name="Lindquist E."/>
            <person name="Lucas S."/>
            <person name="Rokhsar D."/>
            <person name="Grigoriev I.V."/>
        </authorList>
    </citation>
    <scope>NUCLEOTIDE SEQUENCE [LARGE SCALE GENOMIC DNA]</scope>
</reference>
<dbReference type="eggNOG" id="ENOG502QR54">
    <property type="taxonomic scope" value="Eukaryota"/>
</dbReference>
<dbReference type="InterPro" id="IPR011990">
    <property type="entry name" value="TPR-like_helical_dom_sf"/>
</dbReference>
<protein>
    <submittedName>
        <fullName evidence="9">Uncharacterized protein MS5B-2</fullName>
    </submittedName>
</protein>
<dbReference type="GeneID" id="9640295"/>
<dbReference type="KEGG" id="smo:SELMODRAFT_441590"/>
<keyword evidence="10" id="KW-1185">Reference proteome</keyword>
<dbReference type="PROSITE" id="PS50005">
    <property type="entry name" value="TPR"/>
    <property type="match status" value="1"/>
</dbReference>
<keyword evidence="5" id="KW-0539">Nucleus</keyword>
<dbReference type="Proteomes" id="UP000001514">
    <property type="component" value="Unassembled WGS sequence"/>
</dbReference>
<dbReference type="EMBL" id="GL377582">
    <property type="protein sequence ID" value="EFJ27518.1"/>
    <property type="molecule type" value="Genomic_DNA"/>
</dbReference>
<evidence type="ECO:0000256" key="2">
    <source>
        <dbReference type="ARBA" id="ARBA00022737"/>
    </source>
</evidence>
<accession>D8RKW3</accession>
<dbReference type="PANTHER" id="PTHR36326">
    <property type="entry name" value="PROTEIN POLLENLESS 3-LIKE 2"/>
    <property type="match status" value="1"/>
</dbReference>
<dbReference type="InterPro" id="IPR044961">
    <property type="entry name" value="MS5/SDI1"/>
</dbReference>
<keyword evidence="4" id="KW-0175">Coiled coil</keyword>
<dbReference type="Gramene" id="EFJ27518">
    <property type="protein sequence ID" value="EFJ27518"/>
    <property type="gene ID" value="SELMODRAFT_441590"/>
</dbReference>
<dbReference type="Gene3D" id="1.25.40.10">
    <property type="entry name" value="Tetratricopeptide repeat domain"/>
    <property type="match status" value="1"/>
</dbReference>
<sequence length="439" mass="49483">MWIDRYNLDSASFQESFHVLHKIPVGDTPYVKAKHVQLVDKDPDRAIALFWAAINAGDRVDSALKDMAIVMKQQNRPEEAIEAIKSLRDRCTDQAQEALDNVLLDLYKRCGRLDDQIALLKRKLHLIHEGLAFNGKRTKTARSQGRKFQVSIEQEASRLLGNLGWAYMQQSNYIAAEAVYRKALSIEPDSNKVCNLGICFQKQGKLHDARVTLESVAPPAWNASPSQRKTYERAQEVLVELREMKSVQRKSAKATTSSVELNVDESSWNPLSSPARTSLKHHLPEILAATSGFSDDGDDNETSEAKISRKRSYETENEQHETIWNPPSSSEQESRLPLTSDWTNKAYARQSPASSLEKPKKALDQSVTWKDVLLQDDSAAAARRSLASSFDSADDALLRDLEETTARDRELQSLEECDQGWTGRRLKVFEEMTLPGLLL</sequence>
<evidence type="ECO:0000256" key="6">
    <source>
        <dbReference type="ARBA" id="ARBA00025750"/>
    </source>
</evidence>
<dbReference type="PANTHER" id="PTHR36326:SF7">
    <property type="entry name" value="PROTEIN POLLENLESS 3-LIKE 2"/>
    <property type="match status" value="1"/>
</dbReference>
<evidence type="ECO:0000256" key="4">
    <source>
        <dbReference type="ARBA" id="ARBA00023054"/>
    </source>
</evidence>
<feature type="region of interest" description="Disordered" evidence="8">
    <location>
        <begin position="249"/>
        <end position="276"/>
    </location>
</feature>
<feature type="repeat" description="TPR" evidence="7">
    <location>
        <begin position="157"/>
        <end position="190"/>
    </location>
</feature>
<dbReference type="SUPFAM" id="SSF48452">
    <property type="entry name" value="TPR-like"/>
    <property type="match status" value="1"/>
</dbReference>
<dbReference type="GO" id="GO:0005634">
    <property type="term" value="C:nucleus"/>
    <property type="evidence" value="ECO:0007669"/>
    <property type="project" value="UniProtKB-SubCell"/>
</dbReference>
<dbReference type="FunCoup" id="D8RKW3">
    <property type="interactions" value="454"/>
</dbReference>
<keyword evidence="3 7" id="KW-0802">TPR repeat</keyword>
<evidence type="ECO:0000313" key="9">
    <source>
        <dbReference type="EMBL" id="EFJ27518.1"/>
    </source>
</evidence>
<evidence type="ECO:0000256" key="1">
    <source>
        <dbReference type="ARBA" id="ARBA00004123"/>
    </source>
</evidence>
<keyword evidence="2" id="KW-0677">Repeat</keyword>
<dbReference type="InterPro" id="IPR019734">
    <property type="entry name" value="TPR_rpt"/>
</dbReference>
<feature type="region of interest" description="Disordered" evidence="8">
    <location>
        <begin position="290"/>
        <end position="337"/>
    </location>
</feature>
<evidence type="ECO:0000256" key="7">
    <source>
        <dbReference type="PROSITE-ProRule" id="PRU00339"/>
    </source>
</evidence>
<dbReference type="HOGENOM" id="CLU_013792_1_0_1"/>
<dbReference type="OrthoDB" id="10258631at2759"/>
<dbReference type="Pfam" id="PF00515">
    <property type="entry name" value="TPR_1"/>
    <property type="match status" value="1"/>
</dbReference>
<evidence type="ECO:0000313" key="10">
    <source>
        <dbReference type="Proteomes" id="UP000001514"/>
    </source>
</evidence>
<dbReference type="SMART" id="SM00028">
    <property type="entry name" value="TPR"/>
    <property type="match status" value="1"/>
</dbReference>
<comment type="subcellular location">
    <subcellularLocation>
        <location evidence="1">Nucleus</location>
    </subcellularLocation>
</comment>
<dbReference type="InParanoid" id="D8RKW3"/>
<dbReference type="AlphaFoldDB" id="D8RKW3"/>
<comment type="similarity">
    <text evidence="6">Belongs to the MS5 protein family.</text>
</comment>
<feature type="compositionally biased region" description="Basic and acidic residues" evidence="8">
    <location>
        <begin position="303"/>
        <end position="321"/>
    </location>
</feature>
<evidence type="ECO:0000256" key="5">
    <source>
        <dbReference type="ARBA" id="ARBA00023242"/>
    </source>
</evidence>
<proteinExistence type="inferred from homology"/>
<feature type="compositionally biased region" description="Polar residues" evidence="8">
    <location>
        <begin position="253"/>
        <end position="276"/>
    </location>
</feature>
<name>D8RKW3_SELML</name>
<evidence type="ECO:0000256" key="3">
    <source>
        <dbReference type="ARBA" id="ARBA00022803"/>
    </source>
</evidence>
<gene>
    <name evidence="9" type="primary">MS5B-2</name>
    <name evidence="9" type="ORF">SELMODRAFT_441590</name>
</gene>